<dbReference type="STRING" id="196109.A0A136IS96"/>
<protein>
    <submittedName>
        <fullName evidence="2">Uncharacterized protein</fullName>
    </submittedName>
</protein>
<evidence type="ECO:0000256" key="1">
    <source>
        <dbReference type="SAM" id="MobiDB-lite"/>
    </source>
</evidence>
<organism evidence="2 3">
    <name type="scientific">Microdochium bolleyi</name>
    <dbReference type="NCBI Taxonomy" id="196109"/>
    <lineage>
        <taxon>Eukaryota</taxon>
        <taxon>Fungi</taxon>
        <taxon>Dikarya</taxon>
        <taxon>Ascomycota</taxon>
        <taxon>Pezizomycotina</taxon>
        <taxon>Sordariomycetes</taxon>
        <taxon>Xylariomycetidae</taxon>
        <taxon>Xylariales</taxon>
        <taxon>Microdochiaceae</taxon>
        <taxon>Microdochium</taxon>
    </lineage>
</organism>
<gene>
    <name evidence="2" type="ORF">Micbo1qcDRAFT_207947</name>
</gene>
<keyword evidence="3" id="KW-1185">Reference proteome</keyword>
<evidence type="ECO:0000313" key="2">
    <source>
        <dbReference type="EMBL" id="KXJ87758.1"/>
    </source>
</evidence>
<dbReference type="Proteomes" id="UP000070501">
    <property type="component" value="Unassembled WGS sequence"/>
</dbReference>
<sequence>MDEESTRRASAQALEDMMNDLGLSRAEEVALDDSRYSARPPPRPSTQPQVQDTTETANMWKNAVREGLFHDSDYESVKLLDPISGGNLHRENRLRDAITLLVQGDSRYDPTQPGYGGGKRKRHTARDIEVDPTFKVSALGVLLPPGMTTKRWESGTKTTPEAFERALQHAKEGSWVPTDSFTAATDVSSQTPEQPAPSNTVGTVQEDMSSLADADQCDQVSAVQDIMDALLGISEIEAVVVHANINTPHAQCCLALVSTVTEDTYAELTQTSRNLAIMLHGIALPAGTDRRKSAALQASLLHLMRLEAFKALPMKEKKRALAIVYRRVL</sequence>
<dbReference type="EMBL" id="KQ964261">
    <property type="protein sequence ID" value="KXJ87758.1"/>
    <property type="molecule type" value="Genomic_DNA"/>
</dbReference>
<feature type="compositionally biased region" description="Basic and acidic residues" evidence="1">
    <location>
        <begin position="25"/>
        <end position="36"/>
    </location>
</feature>
<feature type="region of interest" description="Disordered" evidence="1">
    <location>
        <begin position="184"/>
        <end position="205"/>
    </location>
</feature>
<accession>A0A136IS96</accession>
<feature type="region of interest" description="Disordered" evidence="1">
    <location>
        <begin position="1"/>
        <end position="54"/>
    </location>
</feature>
<evidence type="ECO:0000313" key="3">
    <source>
        <dbReference type="Proteomes" id="UP000070501"/>
    </source>
</evidence>
<dbReference type="AlphaFoldDB" id="A0A136IS96"/>
<dbReference type="OrthoDB" id="5231042at2759"/>
<name>A0A136IS96_9PEZI</name>
<reference evidence="3" key="1">
    <citation type="submission" date="2016-02" db="EMBL/GenBank/DDBJ databases">
        <title>Draft genome sequence of Microdochium bolleyi, a fungal endophyte of beachgrass.</title>
        <authorList>
            <consortium name="DOE Joint Genome Institute"/>
            <person name="David A.S."/>
            <person name="May G."/>
            <person name="Haridas S."/>
            <person name="Lim J."/>
            <person name="Wang M."/>
            <person name="Labutti K."/>
            <person name="Lipzen A."/>
            <person name="Barry K."/>
            <person name="Grigoriev I.V."/>
        </authorList>
    </citation>
    <scope>NUCLEOTIDE SEQUENCE [LARGE SCALE GENOMIC DNA]</scope>
    <source>
        <strain evidence="3">J235TASD1</strain>
    </source>
</reference>
<proteinExistence type="predicted"/>
<dbReference type="InParanoid" id="A0A136IS96"/>